<evidence type="ECO:0000313" key="4">
    <source>
        <dbReference type="Proteomes" id="UP000253872"/>
    </source>
</evidence>
<sequence>MKKYWLILLTIFAGNTYANPTYDVTRGALQNDPSLCSYGYNPNCSSQGGYSSGYSNVPVAPPRSDYYAAIAINKATGAWGWSTGQLGANDASLDAIMNCEEAGQGKCEVVATQLSGCLAMASSKDKKGNWNYFFSHSGICGSVEQEALSHCKASKAKNCQIEIRQLDAHYKYFIDKLLLGKFSQD</sequence>
<evidence type="ECO:0000256" key="1">
    <source>
        <dbReference type="SAM" id="SignalP"/>
    </source>
</evidence>
<dbReference type="Proteomes" id="UP000253872">
    <property type="component" value="Unassembled WGS sequence"/>
</dbReference>
<dbReference type="EMBL" id="QEPN01000006">
    <property type="protein sequence ID" value="RDE70880.1"/>
    <property type="molecule type" value="Genomic_DNA"/>
</dbReference>
<dbReference type="STRING" id="1035839.GCA_000238795_01174"/>
<feature type="chain" id="PRO_5016978021" evidence="1">
    <location>
        <begin position="19"/>
        <end position="185"/>
    </location>
</feature>
<keyword evidence="1" id="KW-0732">Signal</keyword>
<gene>
    <name evidence="3" type="ORF">DPV93_07680</name>
</gene>
<proteinExistence type="predicted"/>
<reference evidence="3 4" key="1">
    <citation type="submission" date="2018-05" db="EMBL/GenBank/DDBJ databases">
        <title>Draft Genome Sequences for a Diverse set of 7 Haemophilus Species.</title>
        <authorList>
            <person name="Nichols M."/>
            <person name="Topaz N."/>
            <person name="Wang X."/>
            <person name="Wang X."/>
            <person name="Boxrud D."/>
        </authorList>
    </citation>
    <scope>NUCLEOTIDE SEQUENCE [LARGE SCALE GENOMIC DNA]</scope>
    <source>
        <strain evidence="3 4">C2002001239</strain>
    </source>
</reference>
<comment type="caution">
    <text evidence="3">The sequence shown here is derived from an EMBL/GenBank/DDBJ whole genome shotgun (WGS) entry which is preliminary data.</text>
</comment>
<dbReference type="RefSeq" id="WP_111403400.1">
    <property type="nucleotide sequence ID" value="NZ_QEPN01000006.1"/>
</dbReference>
<dbReference type="Pfam" id="PF13827">
    <property type="entry name" value="DUF4189"/>
    <property type="match status" value="1"/>
</dbReference>
<evidence type="ECO:0000313" key="3">
    <source>
        <dbReference type="EMBL" id="RDE70880.1"/>
    </source>
</evidence>
<evidence type="ECO:0000259" key="2">
    <source>
        <dbReference type="Pfam" id="PF13827"/>
    </source>
</evidence>
<feature type="signal peptide" evidence="1">
    <location>
        <begin position="1"/>
        <end position="18"/>
    </location>
</feature>
<dbReference type="InterPro" id="IPR025240">
    <property type="entry name" value="DUF4189"/>
</dbReference>
<name>A0A369YGF4_9PAST</name>
<protein>
    <submittedName>
        <fullName evidence="3">DUF4189 domain-containing protein</fullName>
    </submittedName>
</protein>
<accession>A0A369YGF4</accession>
<feature type="domain" description="DUF4189" evidence="2">
    <location>
        <begin position="67"/>
        <end position="163"/>
    </location>
</feature>
<dbReference type="AlphaFoldDB" id="A0A369YGF4"/>
<organism evidence="3 4">
    <name type="scientific">Haemophilus sputorum</name>
    <dbReference type="NCBI Taxonomy" id="1078480"/>
    <lineage>
        <taxon>Bacteria</taxon>
        <taxon>Pseudomonadati</taxon>
        <taxon>Pseudomonadota</taxon>
        <taxon>Gammaproteobacteria</taxon>
        <taxon>Pasteurellales</taxon>
        <taxon>Pasteurellaceae</taxon>
        <taxon>Haemophilus</taxon>
    </lineage>
</organism>